<dbReference type="GO" id="GO:0015920">
    <property type="term" value="P:lipopolysaccharide transport"/>
    <property type="evidence" value="ECO:0007669"/>
    <property type="project" value="InterPro"/>
</dbReference>
<feature type="signal peptide" evidence="1">
    <location>
        <begin position="1"/>
        <end position="19"/>
    </location>
</feature>
<gene>
    <name evidence="2" type="ORF">CJ671_03170</name>
</gene>
<dbReference type="HAMAP" id="MF_01411">
    <property type="entry name" value="LPS_assembly_LptD"/>
    <property type="match status" value="1"/>
</dbReference>
<accession>A0A2S9SUJ8</accession>
<dbReference type="Proteomes" id="UP000238649">
    <property type="component" value="Unassembled WGS sequence"/>
</dbReference>
<dbReference type="GO" id="GO:0043165">
    <property type="term" value="P:Gram-negative-bacterium-type cell outer membrane assembly"/>
    <property type="evidence" value="ECO:0007669"/>
    <property type="project" value="InterPro"/>
</dbReference>
<dbReference type="GO" id="GO:0009279">
    <property type="term" value="C:cell outer membrane"/>
    <property type="evidence" value="ECO:0007669"/>
    <property type="project" value="InterPro"/>
</dbReference>
<dbReference type="PANTHER" id="PTHR30189:SF1">
    <property type="entry name" value="LPS-ASSEMBLY PROTEIN LPTD"/>
    <property type="match status" value="1"/>
</dbReference>
<organism evidence="2 3">
    <name type="scientific">Aliarcobacter cryaerophilus</name>
    <dbReference type="NCBI Taxonomy" id="28198"/>
    <lineage>
        <taxon>Bacteria</taxon>
        <taxon>Pseudomonadati</taxon>
        <taxon>Campylobacterota</taxon>
        <taxon>Epsilonproteobacteria</taxon>
        <taxon>Campylobacterales</taxon>
        <taxon>Arcobacteraceae</taxon>
        <taxon>Aliarcobacter</taxon>
    </lineage>
</organism>
<feature type="chain" id="PRO_5039944977" evidence="1">
    <location>
        <begin position="20"/>
        <end position="718"/>
    </location>
</feature>
<dbReference type="PANTHER" id="PTHR30189">
    <property type="entry name" value="LPS-ASSEMBLY PROTEIN"/>
    <property type="match status" value="1"/>
</dbReference>
<dbReference type="GO" id="GO:1990351">
    <property type="term" value="C:transporter complex"/>
    <property type="evidence" value="ECO:0007669"/>
    <property type="project" value="TreeGrafter"/>
</dbReference>
<evidence type="ECO:0000313" key="3">
    <source>
        <dbReference type="Proteomes" id="UP000238649"/>
    </source>
</evidence>
<sequence>MHKIVISLALASFLIQVNAQELDIEKLQLVAKDVDTKNNIITAIGDVVAYSPTYYLSSDKMVYDKDKEILELFDNVLIIKDNKIQTQSNYAYVDMKNDIINQDPVFLMDNTSNIWSNSKEANKDKDVITLENSILSSCDCIDPIWSIRSSSSDYDTEAMWMNTYNPRLYVKNVPVFYLPYFGFPTDTTRRTGLLLPTMGYSSSEGFLYSQPIFIAPADNYDIELIPQIRTQRGYGSYANFRYADSPDSMLNVKTGYFKEFDNYRKEEKLENSEHYGLDIDYERKNIFATKKEHQDGVFTSVRYLNDIEYITLKEEDDNLGTDKKVESKVNYFYNTPEYYGGVYGKYYIDASRKTNDNTLQELPQIQLHSYNKELFLENLIYSIDTKAQNFTRKEGLNAKIYDINIPISYTKNILDDYMYLGVENRTILTQYDYSNSLYNNLRYEDGTLIQNRTSFIVGTDLIKPYSDYIHTVNLNASYDIPENLRKNGDLYNITVKENQTLKYDELSVFPTLQEQKTIKLSLNQSIYDKDNLKQFINHKMSQSILYNSFDEPKFQDLDNYVKINHDYGSVSGKVVYNMDDNKVVEGSFDNSLSYEDITFSAGYYYTKKTDNEFNTRDDLESYRLSTSYKLAKDYSIKYYENYDLQEKTRSRQGIGLNIDDSCWNLDLLLEKEITPRSRYVESTRSYDSHEQTIVYAVLMLKPIGGIRQKYKVEDSDKK</sequence>
<name>A0A2S9SUJ8_9BACT</name>
<proteinExistence type="inferred from homology"/>
<comment type="caution">
    <text evidence="2">The sequence shown here is derived from an EMBL/GenBank/DDBJ whole genome shotgun (WGS) entry which is preliminary data.</text>
</comment>
<dbReference type="InterPro" id="IPR020889">
    <property type="entry name" value="LipoPS_assembly_LptD"/>
</dbReference>
<dbReference type="OrthoDB" id="9760225at2"/>
<reference evidence="2 3" key="1">
    <citation type="submission" date="2017-09" db="EMBL/GenBank/DDBJ databases">
        <title>Reassesment of A. cryaerophilus.</title>
        <authorList>
            <person name="Perez-Cataluna A."/>
            <person name="Collado L."/>
            <person name="Salgado O."/>
            <person name="Lefinanco V."/>
            <person name="Figueras M.J."/>
        </authorList>
    </citation>
    <scope>NUCLEOTIDE SEQUENCE [LARGE SCALE GENOMIC DNA]</scope>
    <source>
        <strain evidence="2 3">LMG 9871</strain>
    </source>
</reference>
<keyword evidence="1" id="KW-0732">Signal</keyword>
<evidence type="ECO:0000256" key="1">
    <source>
        <dbReference type="SAM" id="SignalP"/>
    </source>
</evidence>
<dbReference type="AlphaFoldDB" id="A0A2S9SUJ8"/>
<evidence type="ECO:0000313" key="2">
    <source>
        <dbReference type="EMBL" id="PRM90270.1"/>
    </source>
</evidence>
<dbReference type="RefSeq" id="WP_105911279.1">
    <property type="nucleotide sequence ID" value="NZ_NXGH01000006.1"/>
</dbReference>
<protein>
    <submittedName>
        <fullName evidence="2">Organic solvent tolerance protein</fullName>
    </submittedName>
</protein>
<dbReference type="EMBL" id="NXGH01000006">
    <property type="protein sequence ID" value="PRM90270.1"/>
    <property type="molecule type" value="Genomic_DNA"/>
</dbReference>
<dbReference type="InterPro" id="IPR050218">
    <property type="entry name" value="LptD"/>
</dbReference>